<evidence type="ECO:0000259" key="2">
    <source>
        <dbReference type="Pfam" id="PF00857"/>
    </source>
</evidence>
<proteinExistence type="predicted"/>
<dbReference type="AlphaFoldDB" id="A0A9Y1BK87"/>
<name>A0A9Y1BK87_9ARCH</name>
<reference evidence="3" key="1">
    <citation type="journal article" date="2022" name="Nat. Microbiol.">
        <title>Unique mobile elements and scalable gene flow at the prokaryote-eukaryote boundary revealed by circularized Asgard archaea genomes.</title>
        <authorList>
            <person name="Wu F."/>
            <person name="Speth D.R."/>
            <person name="Philosof A."/>
            <person name="Cremiere A."/>
            <person name="Narayanan A."/>
            <person name="Barco R.A."/>
            <person name="Connon S.A."/>
            <person name="Amend J.P."/>
            <person name="Antoshechkin I.A."/>
            <person name="Orphan V.J."/>
        </authorList>
    </citation>
    <scope>NUCLEOTIDE SEQUENCE</scope>
    <source>
        <strain evidence="3">PM71</strain>
    </source>
</reference>
<dbReference type="Pfam" id="PF00857">
    <property type="entry name" value="Isochorismatase"/>
    <property type="match status" value="1"/>
</dbReference>
<dbReference type="PANTHER" id="PTHR43540">
    <property type="entry name" value="PEROXYUREIDOACRYLATE/UREIDOACRYLATE AMIDOHYDROLASE-RELATED"/>
    <property type="match status" value="1"/>
</dbReference>
<dbReference type="InterPro" id="IPR000868">
    <property type="entry name" value="Isochorismatase-like_dom"/>
</dbReference>
<evidence type="ECO:0000313" key="3">
    <source>
        <dbReference type="EMBL" id="UJG40593.1"/>
    </source>
</evidence>
<dbReference type="CDD" id="cd00431">
    <property type="entry name" value="cysteine_hydrolases"/>
    <property type="match status" value="1"/>
</dbReference>
<accession>A0A9Y1BK87</accession>
<evidence type="ECO:0000256" key="1">
    <source>
        <dbReference type="ARBA" id="ARBA00022801"/>
    </source>
</evidence>
<feature type="domain" description="Isochorismatase-like" evidence="2">
    <location>
        <begin position="39"/>
        <end position="209"/>
    </location>
</feature>
<dbReference type="EMBL" id="CP084166">
    <property type="protein sequence ID" value="UJG40593.1"/>
    <property type="molecule type" value="Genomic_DNA"/>
</dbReference>
<protein>
    <submittedName>
        <fullName evidence="3">Cysteine hydrolase</fullName>
    </submittedName>
</protein>
<dbReference type="Gene3D" id="3.40.50.850">
    <property type="entry name" value="Isochorismatase-like"/>
    <property type="match status" value="1"/>
</dbReference>
<dbReference type="InterPro" id="IPR050272">
    <property type="entry name" value="Isochorismatase-like_hydrls"/>
</dbReference>
<organism evidence="3">
    <name type="scientific">Candidatus Heimdallarchaeum aukensis</name>
    <dbReference type="NCBI Taxonomy" id="2876573"/>
    <lineage>
        <taxon>Archaea</taxon>
        <taxon>Promethearchaeati</taxon>
        <taxon>Candidatus Heimdallarchaeota</taxon>
        <taxon>Candidatus Heimdallarchaeia (ex Rinke et al. 2021) (nom. nud.)</taxon>
        <taxon>Candidatus Heimdallarchaeales</taxon>
        <taxon>Candidatus Heimdallarchaeaceae</taxon>
        <taxon>Candidatus Heimdallarchaeum</taxon>
    </lineage>
</organism>
<keyword evidence="1 3" id="KW-0378">Hydrolase</keyword>
<sequence length="220" mass="25651">MKKDLYLTEENRKEKSVQWLKECRKYKKTNPFNFNLKTAALVVLDMQKVFLEKDSHAFIPSGVTIIPIINKIVTKFNEYKRPIIFSRHIFPESKESLLYKIWRNSIDLNQEESELVEEIKSGGIILIKRNYSAFRKTNLETILRKNKVKQLVVTGLMSHLCCDTTTRDAFMLGYEPFFVVDATATYNETLHLGTLRALSHGFSVPIVSEEIINWKENPKM</sequence>
<dbReference type="InterPro" id="IPR036380">
    <property type="entry name" value="Isochorismatase-like_sf"/>
</dbReference>
<dbReference type="SUPFAM" id="SSF52499">
    <property type="entry name" value="Isochorismatase-like hydrolases"/>
    <property type="match status" value="1"/>
</dbReference>
<dbReference type="GO" id="GO:0016787">
    <property type="term" value="F:hydrolase activity"/>
    <property type="evidence" value="ECO:0007669"/>
    <property type="project" value="UniProtKB-KW"/>
</dbReference>
<dbReference type="PANTHER" id="PTHR43540:SF6">
    <property type="entry name" value="ISOCHORISMATASE-LIKE DOMAIN-CONTAINING PROTEIN"/>
    <property type="match status" value="1"/>
</dbReference>
<gene>
    <name evidence="3" type="ORF">K9W45_12255</name>
</gene>
<dbReference type="Proteomes" id="UP001201020">
    <property type="component" value="Chromosome"/>
</dbReference>